<dbReference type="SUPFAM" id="SSF50370">
    <property type="entry name" value="Ricin B-like lectins"/>
    <property type="match status" value="1"/>
</dbReference>
<sequence length="422" mass="43870">MSTTAVAAAGLLAVGVLGAPSEGVPQTNAEPVAQTAAAPVWSDEFDGPAGTPPDPAKWNLEVNGDGGGNNELQYYTDSTDNAAHDGNGHMVITARKGNPAGYQCHYGPCEYTSARMNTAGKFTQAYGRFEARIKIPRGQGIWPAFWMLGDNFGSVGWPDSGEIDIMENVGHEPSTVHGTLHGPGYSGGNPITGSYRHPSGGAFADGFHTYAVEWDPDSITWFVDGVAYQTFTPADTRGNPWVYDHPFFMILNVAVGGNWPGSPDASTSFPQQMVIDYVRVYDQGSGGGDNGGGSGATGAITGIGGMCVDVAGAGTADGTPIQLHHCNGGPAQSWTMGADGTVRALGKCLDVSGAGTADGTPVQLWDCNGTAAQQWVYTEARDLVNPNADKCLDATGNSSADGTRLQIWTCAGTANQKWNAPV</sequence>
<dbReference type="InterPro" id="IPR035992">
    <property type="entry name" value="Ricin_B-like_lectins"/>
</dbReference>
<feature type="domain" description="GH16" evidence="3">
    <location>
        <begin position="19"/>
        <end position="286"/>
    </location>
</feature>
<dbReference type="RefSeq" id="WP_218882622.1">
    <property type="nucleotide sequence ID" value="NZ_BAAAYY010000014.1"/>
</dbReference>
<evidence type="ECO:0000259" key="3">
    <source>
        <dbReference type="PROSITE" id="PS51762"/>
    </source>
</evidence>
<keyword evidence="2" id="KW-0732">Signal</keyword>
<protein>
    <submittedName>
        <fullName evidence="4">Beta-glucanase (GH16 family)</fullName>
    </submittedName>
</protein>
<dbReference type="GO" id="GO:0004553">
    <property type="term" value="F:hydrolase activity, hydrolyzing O-glycosyl compounds"/>
    <property type="evidence" value="ECO:0007669"/>
    <property type="project" value="InterPro"/>
</dbReference>
<comment type="caution">
    <text evidence="4">The sequence shown here is derived from an EMBL/GenBank/DDBJ whole genome shotgun (WGS) entry which is preliminary data.</text>
</comment>
<name>A0A852U693_9ACTN</name>
<dbReference type="PROSITE" id="PS51762">
    <property type="entry name" value="GH16_2"/>
    <property type="match status" value="1"/>
</dbReference>
<dbReference type="GO" id="GO:0005975">
    <property type="term" value="P:carbohydrate metabolic process"/>
    <property type="evidence" value="ECO:0007669"/>
    <property type="project" value="InterPro"/>
</dbReference>
<dbReference type="InterPro" id="IPR000757">
    <property type="entry name" value="Beta-glucanase-like"/>
</dbReference>
<dbReference type="Pfam" id="PF00722">
    <property type="entry name" value="Glyco_hydro_16"/>
    <property type="match status" value="1"/>
</dbReference>
<evidence type="ECO:0000313" key="4">
    <source>
        <dbReference type="EMBL" id="NYE50393.1"/>
    </source>
</evidence>
<dbReference type="Proteomes" id="UP000589036">
    <property type="component" value="Unassembled WGS sequence"/>
</dbReference>
<dbReference type="AlphaFoldDB" id="A0A852U693"/>
<evidence type="ECO:0000256" key="2">
    <source>
        <dbReference type="SAM" id="SignalP"/>
    </source>
</evidence>
<dbReference type="EMBL" id="JACCCC010000001">
    <property type="protein sequence ID" value="NYE50393.1"/>
    <property type="molecule type" value="Genomic_DNA"/>
</dbReference>
<accession>A0A852U693</accession>
<dbReference type="Gene3D" id="2.80.10.50">
    <property type="match status" value="2"/>
</dbReference>
<dbReference type="CDD" id="cd08023">
    <property type="entry name" value="GH16_laminarinase_like"/>
    <property type="match status" value="1"/>
</dbReference>
<comment type="similarity">
    <text evidence="1">Belongs to the glycosyl hydrolase 16 family.</text>
</comment>
<feature type="signal peptide" evidence="2">
    <location>
        <begin position="1"/>
        <end position="18"/>
    </location>
</feature>
<dbReference type="PANTHER" id="PTHR10963:SF55">
    <property type="entry name" value="GLYCOSIDE HYDROLASE FAMILY 16 PROTEIN"/>
    <property type="match status" value="1"/>
</dbReference>
<dbReference type="InterPro" id="IPR013320">
    <property type="entry name" value="ConA-like_dom_sf"/>
</dbReference>
<keyword evidence="5" id="KW-1185">Reference proteome</keyword>
<reference evidence="4 5" key="1">
    <citation type="submission" date="2020-07" db="EMBL/GenBank/DDBJ databases">
        <title>Sequencing the genomes of 1000 actinobacteria strains.</title>
        <authorList>
            <person name="Klenk H.-P."/>
        </authorList>
    </citation>
    <scope>NUCLEOTIDE SEQUENCE [LARGE SCALE GENOMIC DNA]</scope>
    <source>
        <strain evidence="4 5">CXB654</strain>
    </source>
</reference>
<gene>
    <name evidence="4" type="ORF">HDA32_005513</name>
</gene>
<dbReference type="CDD" id="cd23451">
    <property type="entry name" value="beta-trefoil_Ricin_laminarinase"/>
    <property type="match status" value="1"/>
</dbReference>
<dbReference type="SUPFAM" id="SSF49899">
    <property type="entry name" value="Concanavalin A-like lectins/glucanases"/>
    <property type="match status" value="1"/>
</dbReference>
<organism evidence="4 5">
    <name type="scientific">Spinactinospora alkalitolerans</name>
    <dbReference type="NCBI Taxonomy" id="687207"/>
    <lineage>
        <taxon>Bacteria</taxon>
        <taxon>Bacillati</taxon>
        <taxon>Actinomycetota</taxon>
        <taxon>Actinomycetes</taxon>
        <taxon>Streptosporangiales</taxon>
        <taxon>Nocardiopsidaceae</taxon>
        <taxon>Spinactinospora</taxon>
    </lineage>
</organism>
<dbReference type="Gene3D" id="2.60.120.200">
    <property type="match status" value="1"/>
</dbReference>
<dbReference type="Pfam" id="PF00652">
    <property type="entry name" value="Ricin_B_lectin"/>
    <property type="match status" value="1"/>
</dbReference>
<dbReference type="InterPro" id="IPR000772">
    <property type="entry name" value="Ricin_B_lectin"/>
</dbReference>
<evidence type="ECO:0000313" key="5">
    <source>
        <dbReference type="Proteomes" id="UP000589036"/>
    </source>
</evidence>
<proteinExistence type="inferred from homology"/>
<dbReference type="PANTHER" id="PTHR10963">
    <property type="entry name" value="GLYCOSYL HYDROLASE-RELATED"/>
    <property type="match status" value="1"/>
</dbReference>
<evidence type="ECO:0000256" key="1">
    <source>
        <dbReference type="ARBA" id="ARBA00006865"/>
    </source>
</evidence>
<feature type="chain" id="PRO_5038569686" evidence="2">
    <location>
        <begin position="19"/>
        <end position="422"/>
    </location>
</feature>
<dbReference type="SMART" id="SM00458">
    <property type="entry name" value="RICIN"/>
    <property type="match status" value="1"/>
</dbReference>
<dbReference type="PROSITE" id="PS50231">
    <property type="entry name" value="RICIN_B_LECTIN"/>
    <property type="match status" value="1"/>
</dbReference>
<dbReference type="InterPro" id="IPR050546">
    <property type="entry name" value="Glycosyl_Hydrlase_16"/>
</dbReference>